<dbReference type="Proteomes" id="UP000215145">
    <property type="component" value="Unassembled WGS sequence"/>
</dbReference>
<sequence length="514" mass="57345">MNGKGIVLEVKGSKLIVLTPDGRFRKIRSNGGELMGQEVWLAPEGRFRPVKMSWWLPAAAAALALLIAIPAMLAVRVEARPVVAYLSMDINPSFELGVDEKLKVRSLRAVNKDAAPFVEALEYEGRPVSEVMDRLASELADTSYLQGEQANIVFAGVRLDGAEKELLSDLNLQAKAAFQKAAAQSGDANVKITQIESTPGVMDEAAYLGLSTGQMTVYLLAKDKGYSVSLDQFRTKPLHAAATWKGGIGALVGDAEELNQDKLNRLLEEEKQERASEASGASSAPSPTPKPKTSSLGAGGAGSASFKPSAAVETKPAVAQPSAPSTKTPPPSQKHLPKPKVSAVESHLTPLPDLERGQSREELSEREEELADQAGVLSEEWKKYSKQQKENWLKEKKAAIEKLREEAEKARKELERRAREAEERLKQTEEKWKKDAKKQAEERLKEHETQLKHEQGKEEKQKEQEEKRLEEAEEEWEEAEEEWEEAEDEWEEAQEEWDNIEEEWEEKLEQHFGH</sequence>
<dbReference type="AlphaFoldDB" id="A0A229P5U6"/>
<feature type="compositionally biased region" description="Acidic residues" evidence="6">
    <location>
        <begin position="471"/>
        <end position="506"/>
    </location>
</feature>
<feature type="domain" description="RsgI N-terminal anti-sigma" evidence="8">
    <location>
        <begin position="3"/>
        <end position="50"/>
    </location>
</feature>
<keyword evidence="5 7" id="KW-0472">Membrane</keyword>
<keyword evidence="4 7" id="KW-1133">Transmembrane helix</keyword>
<evidence type="ECO:0000256" key="3">
    <source>
        <dbReference type="ARBA" id="ARBA00022692"/>
    </source>
</evidence>
<evidence type="ECO:0000256" key="1">
    <source>
        <dbReference type="ARBA" id="ARBA00004162"/>
    </source>
</evidence>
<feature type="transmembrane region" description="Helical" evidence="7">
    <location>
        <begin position="54"/>
        <end position="75"/>
    </location>
</feature>
<evidence type="ECO:0000313" key="9">
    <source>
        <dbReference type="EMBL" id="OXM17229.1"/>
    </source>
</evidence>
<dbReference type="GO" id="GO:0005886">
    <property type="term" value="C:plasma membrane"/>
    <property type="evidence" value="ECO:0007669"/>
    <property type="project" value="UniProtKB-SubCell"/>
</dbReference>
<evidence type="ECO:0000256" key="6">
    <source>
        <dbReference type="SAM" id="MobiDB-lite"/>
    </source>
</evidence>
<keyword evidence="10" id="KW-1185">Reference proteome</keyword>
<evidence type="ECO:0000313" key="10">
    <source>
        <dbReference type="Proteomes" id="UP000215145"/>
    </source>
</evidence>
<evidence type="ECO:0000256" key="2">
    <source>
        <dbReference type="ARBA" id="ARBA00022475"/>
    </source>
</evidence>
<keyword evidence="2" id="KW-1003">Cell membrane</keyword>
<dbReference type="InterPro" id="IPR024449">
    <property type="entry name" value="Anti-sigma_RsgI_N"/>
</dbReference>
<organism evidence="9 10">
    <name type="scientific">Paenibacillus herberti</name>
    <dbReference type="NCBI Taxonomy" id="1619309"/>
    <lineage>
        <taxon>Bacteria</taxon>
        <taxon>Bacillati</taxon>
        <taxon>Bacillota</taxon>
        <taxon>Bacilli</taxon>
        <taxon>Bacillales</taxon>
        <taxon>Paenibacillaceae</taxon>
        <taxon>Paenibacillus</taxon>
    </lineage>
</organism>
<name>A0A229P5U6_9BACL</name>
<accession>A0A229P5U6</accession>
<dbReference type="PROSITE" id="PS51849">
    <property type="entry name" value="RSGI_N"/>
    <property type="match status" value="1"/>
</dbReference>
<evidence type="ECO:0000259" key="8">
    <source>
        <dbReference type="PROSITE" id="PS51849"/>
    </source>
</evidence>
<evidence type="ECO:0000256" key="7">
    <source>
        <dbReference type="SAM" id="Phobius"/>
    </source>
</evidence>
<keyword evidence="3 7" id="KW-0812">Transmembrane</keyword>
<dbReference type="EMBL" id="NMUQ01000001">
    <property type="protein sequence ID" value="OXM17229.1"/>
    <property type="molecule type" value="Genomic_DNA"/>
</dbReference>
<feature type="region of interest" description="Disordered" evidence="6">
    <location>
        <begin position="407"/>
        <end position="514"/>
    </location>
</feature>
<reference evidence="9 10" key="1">
    <citation type="submission" date="2017-07" db="EMBL/GenBank/DDBJ databases">
        <title>Paenibacillus herberti R33 genome sequencing and assembly.</title>
        <authorList>
            <person name="Su W."/>
        </authorList>
    </citation>
    <scope>NUCLEOTIDE SEQUENCE [LARGE SCALE GENOMIC DNA]</scope>
    <source>
        <strain evidence="9 10">R33</strain>
    </source>
</reference>
<feature type="region of interest" description="Disordered" evidence="6">
    <location>
        <begin position="270"/>
        <end position="374"/>
    </location>
</feature>
<feature type="compositionally biased region" description="Low complexity" evidence="6">
    <location>
        <begin position="277"/>
        <end position="296"/>
    </location>
</feature>
<dbReference type="OrthoDB" id="9800626at2"/>
<dbReference type="Pfam" id="PF12791">
    <property type="entry name" value="RsgI_N"/>
    <property type="match status" value="1"/>
</dbReference>
<feature type="compositionally biased region" description="Basic and acidic residues" evidence="6">
    <location>
        <begin position="353"/>
        <end position="363"/>
    </location>
</feature>
<evidence type="ECO:0000256" key="5">
    <source>
        <dbReference type="ARBA" id="ARBA00023136"/>
    </source>
</evidence>
<evidence type="ECO:0000256" key="4">
    <source>
        <dbReference type="ARBA" id="ARBA00022989"/>
    </source>
</evidence>
<protein>
    <recommendedName>
        <fullName evidence="8">RsgI N-terminal anti-sigma domain-containing protein</fullName>
    </recommendedName>
</protein>
<dbReference type="RefSeq" id="WP_089524304.1">
    <property type="nucleotide sequence ID" value="NZ_NMUQ01000001.1"/>
</dbReference>
<proteinExistence type="predicted"/>
<dbReference type="InterPro" id="IPR055431">
    <property type="entry name" value="RsgI_M"/>
</dbReference>
<feature type="compositionally biased region" description="Basic and acidic residues" evidence="6">
    <location>
        <begin position="407"/>
        <end position="470"/>
    </location>
</feature>
<comment type="subcellular location">
    <subcellularLocation>
        <location evidence="1">Cell membrane</location>
        <topology evidence="1">Single-pass membrane protein</topology>
    </subcellularLocation>
</comment>
<gene>
    <name evidence="9" type="ORF">CGZ75_11650</name>
</gene>
<comment type="caution">
    <text evidence="9">The sequence shown here is derived from an EMBL/GenBank/DDBJ whole genome shotgun (WGS) entry which is preliminary data.</text>
</comment>
<dbReference type="Pfam" id="PF23750">
    <property type="entry name" value="RsgI_M"/>
    <property type="match status" value="1"/>
</dbReference>